<dbReference type="VGNC" id="VGNC:69588">
    <property type="gene designation" value="ABO"/>
</dbReference>
<dbReference type="Proteomes" id="UP000006718">
    <property type="component" value="Chromosome 15"/>
</dbReference>
<dbReference type="SUPFAM" id="SSF53448">
    <property type="entry name" value="Nucleotide-diphospho-sugar transferases"/>
    <property type="match status" value="1"/>
</dbReference>
<evidence type="ECO:0000256" key="12">
    <source>
        <dbReference type="SAM" id="MobiDB-lite"/>
    </source>
</evidence>
<feature type="region of interest" description="Disordered" evidence="12">
    <location>
        <begin position="44"/>
        <end position="63"/>
    </location>
</feature>
<dbReference type="HOGENOM" id="CLU_062445_0_1_1"/>
<dbReference type="Ensembl" id="ENSMMUT00000021162.4">
    <property type="protein sequence ID" value="ENSMMUP00000019788.4"/>
    <property type="gene ID" value="ENSMMUG00000015100.4"/>
</dbReference>
<dbReference type="GO" id="GO:0004380">
    <property type="term" value="F:glycoprotein-fucosylgalactoside alpha-N-acetylgalactosaminyltransferase activity"/>
    <property type="evidence" value="ECO:0000318"/>
    <property type="project" value="GO_Central"/>
</dbReference>
<feature type="binding site" evidence="10">
    <location>
        <position position="385"/>
    </location>
    <ligand>
        <name>an alpha-L-fucosyl-(1-&gt;2)-beta-D-galactosyl derivative</name>
        <dbReference type="ChEBI" id="CHEBI:140327"/>
    </ligand>
</feature>
<dbReference type="FunCoup" id="F6WUM3">
    <property type="interactions" value="27"/>
</dbReference>
<feature type="binding site" evidence="10">
    <location>
        <begin position="293"/>
        <end position="295"/>
    </location>
    <ligand>
        <name>UDP-N-acetyl-alpha-D-galactosamine</name>
        <dbReference type="ChEBI" id="CHEBI:67138"/>
    </ligand>
</feature>
<dbReference type="InterPro" id="IPR029044">
    <property type="entry name" value="Nucleotide-diphossugar_trans"/>
</dbReference>
<reference evidence="15" key="1">
    <citation type="journal article" date="2007" name="Science">
        <title>Evolutionary and biomedical insights from the rhesus macaque genome.</title>
        <authorList>
            <person name="Gibbs R.A."/>
            <person name="Rogers J."/>
            <person name="Katze M.G."/>
            <person name="Bumgarner R."/>
            <person name="Weinstock G.M."/>
            <person name="Mardis E.R."/>
            <person name="Remington K.A."/>
            <person name="Strausberg R.L."/>
            <person name="Venter J.C."/>
            <person name="Wilson R.K."/>
            <person name="Batzer M.A."/>
            <person name="Bustamante C.D."/>
            <person name="Eichler E.E."/>
            <person name="Hahn M.W."/>
            <person name="Hardison R.C."/>
            <person name="Makova K.D."/>
            <person name="Miller W."/>
            <person name="Milosavljevic A."/>
            <person name="Palermo R.E."/>
            <person name="Siepel A."/>
            <person name="Sikela J.M."/>
            <person name="Attaway T."/>
            <person name="Bell S."/>
            <person name="Bernard K.E."/>
            <person name="Buhay C.J."/>
            <person name="Chandrabose M.N."/>
            <person name="Dao M."/>
            <person name="Davis C."/>
            <person name="Delehaunty K.D."/>
            <person name="Ding Y."/>
            <person name="Dinh H.H."/>
            <person name="Dugan-Rocha S."/>
            <person name="Fulton L.A."/>
            <person name="Gabisi R.A."/>
            <person name="Garner T.T."/>
            <person name="Godfrey J."/>
            <person name="Hawes A.C."/>
            <person name="Hernandez J."/>
            <person name="Hines S."/>
            <person name="Holder M."/>
            <person name="Hume J."/>
            <person name="Jhangiani S.N."/>
            <person name="Joshi V."/>
            <person name="Khan Z.M."/>
            <person name="Kirkness E.F."/>
            <person name="Cree A."/>
            <person name="Fowler R.G."/>
            <person name="Lee S."/>
            <person name="Lewis L.R."/>
            <person name="Li Z."/>
            <person name="Liu Y.-S."/>
            <person name="Moore S.M."/>
            <person name="Muzny D."/>
            <person name="Nazareth L.V."/>
            <person name="Ngo D.N."/>
            <person name="Okwuonu G.O."/>
            <person name="Pai G."/>
            <person name="Parker D."/>
            <person name="Paul H.A."/>
            <person name="Pfannkoch C."/>
            <person name="Pohl C.S."/>
            <person name="Rogers Y.-H.C."/>
            <person name="Ruiz S.J."/>
            <person name="Sabo A."/>
            <person name="Santibanez J."/>
            <person name="Schneider B.W."/>
            <person name="Smith S.M."/>
            <person name="Sodergren E."/>
            <person name="Svatek A.F."/>
            <person name="Utterback T.R."/>
            <person name="Vattathil S."/>
            <person name="Warren W."/>
            <person name="White C.S."/>
            <person name="Chinwalla A.T."/>
            <person name="Feng Y."/>
            <person name="Halpern A.L."/>
            <person name="Hillier L.W."/>
            <person name="Huang X."/>
            <person name="Minx P."/>
            <person name="Nelson J.O."/>
            <person name="Pepin K.H."/>
            <person name="Qin X."/>
            <person name="Sutton G.G."/>
            <person name="Venter E."/>
            <person name="Walenz B.P."/>
            <person name="Wallis J.W."/>
            <person name="Worley K.C."/>
            <person name="Yang S.-P."/>
            <person name="Jones S.M."/>
            <person name="Marra M.A."/>
            <person name="Rocchi M."/>
            <person name="Schein J.E."/>
            <person name="Baertsch R."/>
            <person name="Clarke L."/>
            <person name="Csuros M."/>
            <person name="Glasscock J."/>
            <person name="Harris R.A."/>
            <person name="Havlak P."/>
            <person name="Jackson A.R."/>
            <person name="Jiang H."/>
            <person name="Liu Y."/>
            <person name="Messina D.N."/>
            <person name="Shen Y."/>
            <person name="Song H.X.-Z."/>
            <person name="Wylie T."/>
            <person name="Zhang L."/>
            <person name="Birney E."/>
            <person name="Han K."/>
            <person name="Konkel M.K."/>
            <person name="Lee J."/>
            <person name="Smit A.F.A."/>
            <person name="Ullmer B."/>
            <person name="Wang H."/>
            <person name="Xing J."/>
            <person name="Burhans R."/>
            <person name="Cheng Z."/>
            <person name="Karro J.E."/>
            <person name="Ma J."/>
            <person name="Raney B."/>
            <person name="She X."/>
            <person name="Cox M.J."/>
            <person name="Demuth J.P."/>
            <person name="Dumas L.J."/>
            <person name="Han S.-G."/>
            <person name="Hopkins J."/>
            <person name="Karimpour-Fard A."/>
            <person name="Kim Y.H."/>
            <person name="Pollack J.R."/>
            <person name="Vinar T."/>
            <person name="Addo-Quaye C."/>
            <person name="Degenhardt J."/>
            <person name="Denby A."/>
            <person name="Hubisz M.J."/>
            <person name="Indap A."/>
            <person name="Kosiol C."/>
            <person name="Lahn B.T."/>
            <person name="Lawson H.A."/>
            <person name="Marklein A."/>
            <person name="Nielsen R."/>
            <person name="Vallender E.J."/>
            <person name="Clark A.G."/>
            <person name="Ferguson B."/>
            <person name="Hernandez R.D."/>
            <person name="Hirani K."/>
            <person name="Kehrer-Sawatzki H."/>
            <person name="Kolb J."/>
            <person name="Patil S."/>
            <person name="Pu L.-L."/>
            <person name="Ren Y."/>
            <person name="Smith D.G."/>
            <person name="Wheeler D.A."/>
            <person name="Schenck I."/>
            <person name="Ball E.V."/>
            <person name="Chen R."/>
            <person name="Cooper D.N."/>
            <person name="Giardine B."/>
            <person name="Hsu F."/>
            <person name="Kent W.J."/>
            <person name="Lesk A."/>
            <person name="Nelson D.L."/>
            <person name="O'brien W.E."/>
            <person name="Pruefer K."/>
            <person name="Stenson P.D."/>
            <person name="Wallace J.C."/>
            <person name="Ke H."/>
            <person name="Liu X.-M."/>
            <person name="Wang P."/>
            <person name="Xiang A.P."/>
            <person name="Yang F."/>
            <person name="Barber G.P."/>
            <person name="Haussler D."/>
            <person name="Karolchik D."/>
            <person name="Kern A.D."/>
            <person name="Kuhn R.M."/>
            <person name="Smith K.E."/>
            <person name="Zwieg A.S."/>
        </authorList>
    </citation>
    <scope>NUCLEOTIDE SEQUENCE [LARGE SCALE GENOMIC DNA]</scope>
    <source>
        <strain evidence="15">17573</strain>
    </source>
</reference>
<feature type="binding site" evidence="11">
    <location>
        <position position="293"/>
    </location>
    <ligand>
        <name>Mn(2+)</name>
        <dbReference type="ChEBI" id="CHEBI:29035"/>
    </ligand>
</feature>
<evidence type="ECO:0000256" key="9">
    <source>
        <dbReference type="PIRSR" id="PIRSR605076-1"/>
    </source>
</evidence>
<dbReference type="STRING" id="9544.ENSMMUP00000019788"/>
<dbReference type="PANTHER" id="PTHR10462:SF29">
    <property type="entry name" value="HISTO-BLOOD GROUP ABO SYSTEM TRANSFERASE"/>
    <property type="match status" value="1"/>
</dbReference>
<feature type="binding site" evidence="10">
    <location>
        <position position="208"/>
    </location>
    <ligand>
        <name>UDP-N-acetyl-alpha-D-galactosamine</name>
        <dbReference type="ChEBI" id="CHEBI:67138"/>
    </ligand>
</feature>
<dbReference type="GO" id="GO:0031982">
    <property type="term" value="C:vesicle"/>
    <property type="evidence" value="ECO:0000318"/>
    <property type="project" value="GO_Central"/>
</dbReference>
<feature type="region of interest" description="Disordered" evidence="12">
    <location>
        <begin position="68"/>
        <end position="91"/>
    </location>
</feature>
<keyword evidence="3" id="KW-0328">Glycosyltransferase</keyword>
<evidence type="ECO:0000313" key="15">
    <source>
        <dbReference type="Proteomes" id="UP000006718"/>
    </source>
</evidence>
<dbReference type="SMR" id="F6WUM3"/>
<keyword evidence="4" id="KW-0808">Transferase</keyword>
<feature type="binding site" evidence="11">
    <location>
        <position position="295"/>
    </location>
    <ligand>
        <name>Mn(2+)</name>
        <dbReference type="ChEBI" id="CHEBI:29035"/>
    </ligand>
</feature>
<dbReference type="FunFam" id="3.90.550.10:FF:000022">
    <property type="entry name" value="Histo-blood group ABO system transferase"/>
    <property type="match status" value="1"/>
</dbReference>
<evidence type="ECO:0000256" key="5">
    <source>
        <dbReference type="ARBA" id="ARBA00022692"/>
    </source>
</evidence>
<dbReference type="CDD" id="cd02515">
    <property type="entry name" value="Glyco_transf_6"/>
    <property type="match status" value="1"/>
</dbReference>
<keyword evidence="11" id="KW-0479">Metal-binding</keyword>
<dbReference type="VEuPathDB" id="HostDB:ENSMMUG00000015100"/>
<reference evidence="14" key="2">
    <citation type="submission" date="2019-01" db="EMBL/GenBank/DDBJ databases">
        <authorList>
            <person name="Graves T."/>
            <person name="Eichler E.E."/>
            <person name="Wilson R.K."/>
        </authorList>
    </citation>
    <scope>NUCLEOTIDE SEQUENCE [LARGE SCALE GENOMIC DNA]</scope>
    <source>
        <strain evidence="14">17573</strain>
    </source>
</reference>
<reference evidence="14" key="3">
    <citation type="submission" date="2025-08" db="UniProtKB">
        <authorList>
            <consortium name="Ensembl"/>
        </authorList>
    </citation>
    <scope>IDENTIFICATION</scope>
    <source>
        <strain evidence="14">17573</strain>
    </source>
</reference>
<evidence type="ECO:0000313" key="16">
    <source>
        <dbReference type="VGNC" id="VGNC:69588"/>
    </source>
</evidence>
<comment type="cofactor">
    <cofactor evidence="11">
        <name>Mn(2+)</name>
        <dbReference type="ChEBI" id="CHEBI:29035"/>
    </cofactor>
    <text evidence="11">Binds 1 Mn(2+) ion per subunit.</text>
</comment>
<evidence type="ECO:0000256" key="8">
    <source>
        <dbReference type="ARBA" id="ARBA00023136"/>
    </source>
</evidence>
<evidence type="ECO:0000256" key="11">
    <source>
        <dbReference type="PIRSR" id="PIRSR605076-3"/>
    </source>
</evidence>
<dbReference type="GO" id="GO:0005975">
    <property type="term" value="P:carbohydrate metabolic process"/>
    <property type="evidence" value="ECO:0007669"/>
    <property type="project" value="InterPro"/>
</dbReference>
<evidence type="ECO:0000256" key="7">
    <source>
        <dbReference type="ARBA" id="ARBA00022989"/>
    </source>
</evidence>
<comment type="subcellular location">
    <subcellularLocation>
        <location evidence="1">Membrane</location>
        <topology evidence="1">Single-pass type II membrane protein</topology>
    </subcellularLocation>
</comment>
<reference evidence="14" key="4">
    <citation type="submission" date="2025-09" db="UniProtKB">
        <authorList>
            <consortium name="Ensembl"/>
        </authorList>
    </citation>
    <scope>IDENTIFICATION</scope>
    <source>
        <strain evidence="14">17573</strain>
    </source>
</reference>
<dbReference type="GO" id="GO:0005794">
    <property type="term" value="C:Golgi apparatus"/>
    <property type="evidence" value="ECO:0000318"/>
    <property type="project" value="GO_Central"/>
</dbReference>
<dbReference type="InterPro" id="IPR005076">
    <property type="entry name" value="Glyco_trans_6"/>
</dbReference>
<dbReference type="AlphaFoldDB" id="F6WUM3"/>
<keyword evidence="7 13" id="KW-1133">Transmembrane helix</keyword>
<evidence type="ECO:0000256" key="10">
    <source>
        <dbReference type="PIRSR" id="PIRSR605076-2"/>
    </source>
</evidence>
<keyword evidence="5 13" id="KW-0812">Transmembrane</keyword>
<dbReference type="InParanoid" id="F6WUM3"/>
<keyword evidence="11" id="KW-0464">Manganese</keyword>
<sequence length="436" mass="49583">MGALAQPGREASLRGPRVPVRAGYPDAVAVSGLFPLHPPRSPPSMSCCFQHRPPDPGRGRGSGLPCLAPSPTRVGREQPPYRKRGGASRRRGKPKCYTFLPMILFLMMLVLVLFGYGVLSPRSLMPGSLERGFCTAFREPDGLQRVSLPRMVYPQPKVLTPCRKDVLVVTPWLAPIVWEGTFNIDILNEQFRLQNTTIGLTVFAIKKYVAFLKLFLETAEKHFMVGHRVHYYVFTDQPAAVPRVALGTGRQLSVLGVRAYKRWQDVSMRRMEMISDFCERRFLSEVDYLVCADVDMEFRDHVGVEILTPLFGTLHPAFYGSSREAFTYERRPQSQAYIPKDEGDFYYMGAFFGGSVQEVQRLTRACHQAMMVDQANSIEAVWHDESHLNKYLLRHKPTKVLSPEYLWDQQLLGWPAVLRKLRFVAVPKNHQAVRNP</sequence>
<dbReference type="PaxDb" id="9544-ENSMMUP00000019788"/>
<evidence type="ECO:0000313" key="14">
    <source>
        <dbReference type="Ensembl" id="ENSMMUP00000019788.4"/>
    </source>
</evidence>
<evidence type="ECO:0000256" key="13">
    <source>
        <dbReference type="SAM" id="Phobius"/>
    </source>
</evidence>
<dbReference type="eggNOG" id="ENOG502QQAJ">
    <property type="taxonomic scope" value="Eukaryota"/>
</dbReference>
<feature type="binding site" evidence="10">
    <location>
        <position position="408"/>
    </location>
    <ligand>
        <name>an alpha-L-fucosyl-(1-&gt;2)-beta-D-galactosyl derivative</name>
        <dbReference type="ChEBI" id="CHEBI:140327"/>
    </ligand>
</feature>
<feature type="binding site" evidence="10">
    <location>
        <begin position="203"/>
        <end position="205"/>
    </location>
    <ligand>
        <name>UDP-N-acetyl-alpha-D-galactosamine</name>
        <dbReference type="ChEBI" id="CHEBI:67138"/>
    </ligand>
</feature>
<proteinExistence type="inferred from homology"/>
<gene>
    <name evidence="14 16" type="primary">ABO</name>
</gene>
<keyword evidence="8 13" id="KW-0472">Membrane</keyword>
<name>F6WUM3_MACMU</name>
<protein>
    <submittedName>
        <fullName evidence="14">ABO, alpha 1-3-N-acetylgalactosaminyltransferase and alpha 1-3-galactosyltransferase</fullName>
    </submittedName>
</protein>
<dbReference type="Pfam" id="PF03414">
    <property type="entry name" value="Glyco_transf_6"/>
    <property type="match status" value="1"/>
</dbReference>
<evidence type="ECO:0000256" key="6">
    <source>
        <dbReference type="ARBA" id="ARBA00022968"/>
    </source>
</evidence>
<dbReference type="PANTHER" id="PTHR10462">
    <property type="entry name" value="GLYCOSYLTRANSFERASE-RELATED"/>
    <property type="match status" value="1"/>
</dbReference>
<evidence type="ECO:0000256" key="1">
    <source>
        <dbReference type="ARBA" id="ARBA00004606"/>
    </source>
</evidence>
<dbReference type="ExpressionAtlas" id="F6WUM3">
    <property type="expression patterns" value="baseline"/>
</dbReference>
<keyword evidence="6" id="KW-0735">Signal-anchor</keyword>
<organism evidence="14 15">
    <name type="scientific">Macaca mulatta</name>
    <name type="common">Rhesus macaque</name>
    <dbReference type="NCBI Taxonomy" id="9544"/>
    <lineage>
        <taxon>Eukaryota</taxon>
        <taxon>Metazoa</taxon>
        <taxon>Chordata</taxon>
        <taxon>Craniata</taxon>
        <taxon>Vertebrata</taxon>
        <taxon>Euteleostomi</taxon>
        <taxon>Mammalia</taxon>
        <taxon>Eutheria</taxon>
        <taxon>Euarchontoglires</taxon>
        <taxon>Primates</taxon>
        <taxon>Haplorrhini</taxon>
        <taxon>Catarrhini</taxon>
        <taxon>Cercopithecidae</taxon>
        <taxon>Cercopithecinae</taxon>
        <taxon>Macaca</taxon>
    </lineage>
</organism>
<accession>F6WUM3</accession>
<keyword evidence="15" id="KW-1185">Reference proteome</keyword>
<feature type="compositionally biased region" description="Basic residues" evidence="12">
    <location>
        <begin position="81"/>
        <end position="91"/>
    </location>
</feature>
<feature type="transmembrane region" description="Helical" evidence="13">
    <location>
        <begin position="99"/>
        <end position="119"/>
    </location>
</feature>
<feature type="binding site" evidence="10">
    <location>
        <position position="327"/>
    </location>
    <ligand>
        <name>an alpha-L-fucosyl-(1-&gt;2)-beta-D-galactosyl derivative</name>
        <dbReference type="ChEBI" id="CHEBI:140327"/>
    </ligand>
</feature>
<comment type="similarity">
    <text evidence="2">Belongs to the glycosyltransferase 6 family.</text>
</comment>
<feature type="active site" description="Nucleophile" evidence="9">
    <location>
        <position position="385"/>
    </location>
</feature>
<dbReference type="GeneTree" id="ENSGT00950000182858"/>
<dbReference type="Gene3D" id="3.90.550.10">
    <property type="entry name" value="Spore Coat Polysaccharide Biosynthesis Protein SpsA, Chain A"/>
    <property type="match status" value="1"/>
</dbReference>
<dbReference type="Bgee" id="ENSMMUG00000015100">
    <property type="expression patterns" value="Expressed in colon and 21 other cell types or tissues"/>
</dbReference>
<evidence type="ECO:0000256" key="4">
    <source>
        <dbReference type="ARBA" id="ARBA00022679"/>
    </source>
</evidence>
<dbReference type="GO" id="GO:0016020">
    <property type="term" value="C:membrane"/>
    <property type="evidence" value="ECO:0007669"/>
    <property type="project" value="UniProtKB-SubCell"/>
</dbReference>
<dbReference type="GO" id="GO:0046872">
    <property type="term" value="F:metal ion binding"/>
    <property type="evidence" value="ECO:0007669"/>
    <property type="project" value="UniProtKB-KW"/>
</dbReference>
<evidence type="ECO:0000256" key="3">
    <source>
        <dbReference type="ARBA" id="ARBA00022676"/>
    </source>
</evidence>
<evidence type="ECO:0000256" key="2">
    <source>
        <dbReference type="ARBA" id="ARBA00010413"/>
    </source>
</evidence>
<feature type="binding site" evidence="10">
    <location>
        <position position="315"/>
    </location>
    <ligand>
        <name>an alpha-L-fucosyl-(1-&gt;2)-beta-D-galactosyl derivative</name>
        <dbReference type="ChEBI" id="CHEBI:140327"/>
    </ligand>
</feature>